<dbReference type="AlphaFoldDB" id="A0A0D6JVL5"/>
<keyword evidence="1" id="KW-0812">Transmembrane</keyword>
<accession>A0A0D6JVL5</accession>
<evidence type="ECO:0000256" key="1">
    <source>
        <dbReference type="SAM" id="Phobius"/>
    </source>
</evidence>
<dbReference type="Proteomes" id="UP000198902">
    <property type="component" value="Unassembled WGS sequence"/>
</dbReference>
<sequence>MFRGPSAEVGDDAVVSVLLLGVACTGLLQLAARGGLSYPTNSAGVLIGLWLVGVSFDLGAGHILMWVGVAAGGCVVATHAALARATP</sequence>
<evidence type="ECO:0000313" key="2">
    <source>
        <dbReference type="EMBL" id="CQR53112.1"/>
    </source>
</evidence>
<keyword evidence="1" id="KW-0472">Membrane</keyword>
<evidence type="ECO:0000313" key="3">
    <source>
        <dbReference type="Proteomes" id="UP000198902"/>
    </source>
</evidence>
<feature type="transmembrane region" description="Helical" evidence="1">
    <location>
        <begin position="12"/>
        <end position="32"/>
    </location>
</feature>
<dbReference type="EMBL" id="CSTE01000005">
    <property type="protein sequence ID" value="CQR53112.1"/>
    <property type="molecule type" value="Genomic_DNA"/>
</dbReference>
<organism evidence="2 3">
    <name type="scientific">Haloferax massiliensis</name>
    <dbReference type="NCBI Taxonomy" id="1476858"/>
    <lineage>
        <taxon>Archaea</taxon>
        <taxon>Methanobacteriati</taxon>
        <taxon>Methanobacteriota</taxon>
        <taxon>Stenosarchaea group</taxon>
        <taxon>Halobacteria</taxon>
        <taxon>Halobacteriales</taxon>
        <taxon>Haloferacaceae</taxon>
        <taxon>Haloferax</taxon>
    </lineage>
</organism>
<protein>
    <submittedName>
        <fullName evidence="2">Uncharacterized protein</fullName>
    </submittedName>
</protein>
<dbReference type="PROSITE" id="PS51257">
    <property type="entry name" value="PROKAR_LIPOPROTEIN"/>
    <property type="match status" value="1"/>
</dbReference>
<reference evidence="3" key="1">
    <citation type="submission" date="2015-03" db="EMBL/GenBank/DDBJ databases">
        <authorList>
            <person name="Urmite Genomes"/>
        </authorList>
    </citation>
    <scope>NUCLEOTIDE SEQUENCE [LARGE SCALE GENOMIC DNA]</scope>
    <source>
        <strain evidence="3">Arc-Hr</strain>
    </source>
</reference>
<keyword evidence="1" id="KW-1133">Transmembrane helix</keyword>
<keyword evidence="3" id="KW-1185">Reference proteome</keyword>
<proteinExistence type="predicted"/>
<gene>
    <name evidence="2" type="ORF">BN996_03465</name>
</gene>
<name>A0A0D6JVL5_9EURY</name>